<dbReference type="Proteomes" id="UP000324996">
    <property type="component" value="Unassembled WGS sequence"/>
</dbReference>
<gene>
    <name evidence="14" type="ORF">JCM17846_08870</name>
</gene>
<evidence type="ECO:0000256" key="8">
    <source>
        <dbReference type="ARBA" id="ARBA00022842"/>
    </source>
</evidence>
<evidence type="ECO:0000256" key="4">
    <source>
        <dbReference type="ARBA" id="ARBA00022603"/>
    </source>
</evidence>
<keyword evidence="8" id="KW-0460">Magnesium</keyword>
<dbReference type="Gene3D" id="3.40.50.150">
    <property type="entry name" value="Vaccinia Virus protein VP39"/>
    <property type="match status" value="1"/>
</dbReference>
<dbReference type="PANTHER" id="PTHR21404">
    <property type="entry name" value="HEN1"/>
    <property type="match status" value="1"/>
</dbReference>
<dbReference type="CDD" id="cd02440">
    <property type="entry name" value="AdoMet_MTases"/>
    <property type="match status" value="1"/>
</dbReference>
<evidence type="ECO:0000256" key="12">
    <source>
        <dbReference type="ARBA" id="ARBA00048418"/>
    </source>
</evidence>
<evidence type="ECO:0000256" key="11">
    <source>
        <dbReference type="ARBA" id="ARBA00035025"/>
    </source>
</evidence>
<comment type="catalytic activity">
    <reaction evidence="12">
        <text>small RNA 3'-end nucleotide + S-adenosyl-L-methionine = small RNA 3'-end 2'-O-methylnucleotide + S-adenosyl-L-homocysteine + H(+)</text>
        <dbReference type="Rhea" id="RHEA:37887"/>
        <dbReference type="Rhea" id="RHEA-COMP:10415"/>
        <dbReference type="Rhea" id="RHEA-COMP:10416"/>
        <dbReference type="ChEBI" id="CHEBI:15378"/>
        <dbReference type="ChEBI" id="CHEBI:57856"/>
        <dbReference type="ChEBI" id="CHEBI:59789"/>
        <dbReference type="ChEBI" id="CHEBI:74896"/>
        <dbReference type="ChEBI" id="CHEBI:74898"/>
        <dbReference type="EC" id="2.1.1.386"/>
    </reaction>
</comment>
<dbReference type="GO" id="GO:0031047">
    <property type="term" value="P:regulatory ncRNA-mediated gene silencing"/>
    <property type="evidence" value="ECO:0007669"/>
    <property type="project" value="UniProtKB-KW"/>
</dbReference>
<evidence type="ECO:0000256" key="7">
    <source>
        <dbReference type="ARBA" id="ARBA00022723"/>
    </source>
</evidence>
<organism evidence="14 15">
    <name type="scientific">Iodidimonas nitroreducens</name>
    <dbReference type="NCBI Taxonomy" id="1236968"/>
    <lineage>
        <taxon>Bacteria</taxon>
        <taxon>Pseudomonadati</taxon>
        <taxon>Pseudomonadota</taxon>
        <taxon>Alphaproteobacteria</taxon>
        <taxon>Iodidimonadales</taxon>
        <taxon>Iodidimonadaceae</taxon>
        <taxon>Iodidimonas</taxon>
    </lineage>
</organism>
<dbReference type="AlphaFoldDB" id="A0A5A7N6D7"/>
<keyword evidence="10" id="KW-0943">RNA-mediated gene silencing</keyword>
<evidence type="ECO:0000256" key="3">
    <source>
        <dbReference type="ARBA" id="ARBA00021330"/>
    </source>
</evidence>
<dbReference type="EC" id="2.1.1.386" evidence="11"/>
<accession>A0A5A7N6D7</accession>
<keyword evidence="6" id="KW-0949">S-adenosyl-L-methionine</keyword>
<evidence type="ECO:0000256" key="5">
    <source>
        <dbReference type="ARBA" id="ARBA00022679"/>
    </source>
</evidence>
<dbReference type="InterPro" id="IPR026610">
    <property type="entry name" value="Hen1"/>
</dbReference>
<dbReference type="Pfam" id="PF08242">
    <property type="entry name" value="Methyltransf_12"/>
    <property type="match status" value="1"/>
</dbReference>
<keyword evidence="7" id="KW-0479">Metal-binding</keyword>
<comment type="similarity">
    <text evidence="2">Belongs to the methyltransferase superfamily. HEN1 family.</text>
</comment>
<dbReference type="SUPFAM" id="SSF53335">
    <property type="entry name" value="S-adenosyl-L-methionine-dependent methyltransferases"/>
    <property type="match status" value="1"/>
</dbReference>
<evidence type="ECO:0000256" key="1">
    <source>
        <dbReference type="ARBA" id="ARBA00001946"/>
    </source>
</evidence>
<evidence type="ECO:0000313" key="14">
    <source>
        <dbReference type="EMBL" id="GER03205.1"/>
    </source>
</evidence>
<protein>
    <recommendedName>
        <fullName evidence="3">Small RNA 2'-O-methyltransferase</fullName>
        <ecNumber evidence="11">2.1.1.386</ecNumber>
    </recommendedName>
</protein>
<evidence type="ECO:0000256" key="6">
    <source>
        <dbReference type="ARBA" id="ARBA00022691"/>
    </source>
</evidence>
<evidence type="ECO:0000256" key="10">
    <source>
        <dbReference type="ARBA" id="ARBA00023158"/>
    </source>
</evidence>
<dbReference type="GO" id="GO:0003723">
    <property type="term" value="F:RNA binding"/>
    <property type="evidence" value="ECO:0007669"/>
    <property type="project" value="UniProtKB-KW"/>
</dbReference>
<proteinExistence type="inferred from homology"/>
<keyword evidence="9" id="KW-0694">RNA-binding</keyword>
<dbReference type="PANTHER" id="PTHR21404:SF3">
    <property type="entry name" value="SMALL RNA 2'-O-METHYLTRANSFERASE"/>
    <property type="match status" value="1"/>
</dbReference>
<dbReference type="GO" id="GO:0090486">
    <property type="term" value="F:small RNA 2'-O-methyltransferase activity"/>
    <property type="evidence" value="ECO:0007669"/>
    <property type="project" value="UniProtKB-EC"/>
</dbReference>
<evidence type="ECO:0000313" key="15">
    <source>
        <dbReference type="Proteomes" id="UP000324996"/>
    </source>
</evidence>
<dbReference type="RefSeq" id="WP_150006836.1">
    <property type="nucleotide sequence ID" value="NZ_BKCN01000003.1"/>
</dbReference>
<dbReference type="GO" id="GO:0001510">
    <property type="term" value="P:RNA methylation"/>
    <property type="evidence" value="ECO:0007669"/>
    <property type="project" value="InterPro"/>
</dbReference>
<keyword evidence="4" id="KW-0489">Methyltransferase</keyword>
<keyword evidence="15" id="KW-1185">Reference proteome</keyword>
<dbReference type="InterPro" id="IPR029063">
    <property type="entry name" value="SAM-dependent_MTases_sf"/>
</dbReference>
<keyword evidence="5" id="KW-0808">Transferase</keyword>
<comment type="cofactor">
    <cofactor evidence="1">
        <name>Mg(2+)</name>
        <dbReference type="ChEBI" id="CHEBI:18420"/>
    </cofactor>
</comment>
<dbReference type="GO" id="GO:0046872">
    <property type="term" value="F:metal ion binding"/>
    <property type="evidence" value="ECO:0007669"/>
    <property type="project" value="UniProtKB-KW"/>
</dbReference>
<evidence type="ECO:0000256" key="9">
    <source>
        <dbReference type="ARBA" id="ARBA00022884"/>
    </source>
</evidence>
<dbReference type="EMBL" id="BKCN01000003">
    <property type="protein sequence ID" value="GER03205.1"/>
    <property type="molecule type" value="Genomic_DNA"/>
</dbReference>
<comment type="caution">
    <text evidence="14">The sequence shown here is derived from an EMBL/GenBank/DDBJ whole genome shotgun (WGS) entry which is preliminary data.</text>
</comment>
<dbReference type="InterPro" id="IPR013217">
    <property type="entry name" value="Methyltransf_12"/>
</dbReference>
<sequence length="211" mass="23783">MSTELHLARLDQLVADILALGARSVLDMGCGDGVLILELLKYPVIEKLAGMDVGEEAIRRLRQTLSALPQKDRDRVTLAKGSMLDADQRWQGFDLAVMLETIEHLDPADLSRLERRLFHDFAPRWIIITTPNSEFNDLLGVPPHRFRHPDHRFEWDRARFAAWARGVAKRHGYAVDLKPLGGAHPLLGGPSQMALFARISLWIKNSLSRAP</sequence>
<feature type="domain" description="Methyltransferase type 12" evidence="13">
    <location>
        <begin position="26"/>
        <end position="111"/>
    </location>
</feature>
<name>A0A5A7N6D7_9PROT</name>
<evidence type="ECO:0000256" key="2">
    <source>
        <dbReference type="ARBA" id="ARBA00009026"/>
    </source>
</evidence>
<reference evidence="14 15" key="1">
    <citation type="submission" date="2019-09" db="EMBL/GenBank/DDBJ databases">
        <title>NBRP : Genome information of microbial organism related human and environment.</title>
        <authorList>
            <person name="Hattori M."/>
            <person name="Oshima K."/>
            <person name="Inaba H."/>
            <person name="Suda W."/>
            <person name="Sakamoto M."/>
            <person name="Iino T."/>
            <person name="Kitahara M."/>
            <person name="Oshida Y."/>
            <person name="Iida T."/>
            <person name="Kudo T."/>
            <person name="Itoh T."/>
            <person name="Ohkuma M."/>
        </authorList>
    </citation>
    <scope>NUCLEOTIDE SEQUENCE [LARGE SCALE GENOMIC DNA]</scope>
    <source>
        <strain evidence="14 15">Q-1</strain>
    </source>
</reference>
<evidence type="ECO:0000259" key="13">
    <source>
        <dbReference type="Pfam" id="PF08242"/>
    </source>
</evidence>